<dbReference type="Pfam" id="PF07589">
    <property type="entry name" value="PEP-CTERM"/>
    <property type="match status" value="1"/>
</dbReference>
<gene>
    <name evidence="3" type="ORF">ENN98_05395</name>
</gene>
<organism evidence="3">
    <name type="scientific">Desulfurivibrio alkaliphilus</name>
    <dbReference type="NCBI Taxonomy" id="427923"/>
    <lineage>
        <taxon>Bacteria</taxon>
        <taxon>Pseudomonadati</taxon>
        <taxon>Thermodesulfobacteriota</taxon>
        <taxon>Desulfobulbia</taxon>
        <taxon>Desulfobulbales</taxon>
        <taxon>Desulfobulbaceae</taxon>
        <taxon>Desulfurivibrio</taxon>
    </lineage>
</organism>
<dbReference type="EMBL" id="DSDS01000124">
    <property type="protein sequence ID" value="HET98112.1"/>
    <property type="molecule type" value="Genomic_DNA"/>
</dbReference>
<dbReference type="Proteomes" id="UP000885986">
    <property type="component" value="Unassembled WGS sequence"/>
</dbReference>
<dbReference type="InterPro" id="IPR013424">
    <property type="entry name" value="Ice-binding_C"/>
</dbReference>
<evidence type="ECO:0000256" key="1">
    <source>
        <dbReference type="SAM" id="SignalP"/>
    </source>
</evidence>
<reference evidence="3" key="1">
    <citation type="journal article" date="2020" name="mSystems">
        <title>Genome- and Community-Level Interaction Insights into Carbon Utilization and Element Cycling Functions of Hydrothermarchaeota in Hydrothermal Sediment.</title>
        <authorList>
            <person name="Zhou Z."/>
            <person name="Liu Y."/>
            <person name="Xu W."/>
            <person name="Pan J."/>
            <person name="Luo Z.H."/>
            <person name="Li M."/>
        </authorList>
    </citation>
    <scope>NUCLEOTIDE SEQUENCE [LARGE SCALE GENOMIC DNA]</scope>
    <source>
        <strain evidence="3">SpSt-1224</strain>
    </source>
</reference>
<comment type="caution">
    <text evidence="3">The sequence shown here is derived from an EMBL/GenBank/DDBJ whole genome shotgun (WGS) entry which is preliminary data.</text>
</comment>
<evidence type="ECO:0000259" key="2">
    <source>
        <dbReference type="Pfam" id="PF07589"/>
    </source>
</evidence>
<keyword evidence="1" id="KW-0732">Signal</keyword>
<feature type="domain" description="Ice-binding protein C-terminal" evidence="2">
    <location>
        <begin position="206"/>
        <end position="229"/>
    </location>
</feature>
<proteinExistence type="predicted"/>
<feature type="signal peptide" evidence="1">
    <location>
        <begin position="1"/>
        <end position="48"/>
    </location>
</feature>
<protein>
    <submittedName>
        <fullName evidence="3">PEP-CTERM sorting domain-containing protein</fullName>
    </submittedName>
</protein>
<accession>A0A7C2XMT2</accession>
<dbReference type="AlphaFoldDB" id="A0A7C2XMT2"/>
<feature type="chain" id="PRO_5027781996" evidence="1">
    <location>
        <begin position="49"/>
        <end position="234"/>
    </location>
</feature>
<dbReference type="NCBIfam" id="TIGR02595">
    <property type="entry name" value="PEP_CTERM"/>
    <property type="match status" value="1"/>
</dbReference>
<name>A0A7C2XMT2_9BACT</name>
<evidence type="ECO:0000313" key="3">
    <source>
        <dbReference type="EMBL" id="HET98112.1"/>
    </source>
</evidence>
<sequence>MFVACRYRLIPKLKLINLSNSHRETLEMKKLLAAVTATLLLAATQAVAAPFNAFIDNSASPYSVANRAQATDIWEDVYGGYYYGGDGYEFTGYYLGTFSGNTGDDYVTDLINFYLGSSTSFEFTKVDAPAASNGTLTVTYFNDYSGTWETNFPDVVSFYTIKGATEFALYFVDPYTASGFWTSAHLLAPNGKNTPEMSHITVSTTPVPEPATMLLFGAGLAGLAGLGRRRLLQA</sequence>